<comment type="caution">
    <text evidence="1">The sequence shown here is derived from an EMBL/GenBank/DDBJ whole genome shotgun (WGS) entry which is preliminary data.</text>
</comment>
<name>X1KVG9_9ZZZZ</name>
<accession>X1KVG9</accession>
<dbReference type="AlphaFoldDB" id="X1KVG9"/>
<proteinExistence type="predicted"/>
<reference evidence="1" key="1">
    <citation type="journal article" date="2014" name="Front. Microbiol.">
        <title>High frequency of phylogenetically diverse reductive dehalogenase-homologous genes in deep subseafloor sedimentary metagenomes.</title>
        <authorList>
            <person name="Kawai M."/>
            <person name="Futagami T."/>
            <person name="Toyoda A."/>
            <person name="Takaki Y."/>
            <person name="Nishi S."/>
            <person name="Hori S."/>
            <person name="Arai W."/>
            <person name="Tsubouchi T."/>
            <person name="Morono Y."/>
            <person name="Uchiyama I."/>
            <person name="Ito T."/>
            <person name="Fujiyama A."/>
            <person name="Inagaki F."/>
            <person name="Takami H."/>
        </authorList>
    </citation>
    <scope>NUCLEOTIDE SEQUENCE</scope>
    <source>
        <strain evidence="1">Expedition CK06-06</strain>
    </source>
</reference>
<feature type="non-terminal residue" evidence="1">
    <location>
        <position position="328"/>
    </location>
</feature>
<sequence length="328" mass="38930">QSKGITEKFLNSFRSPESSPETSPKGVYIYTVNIQHFTKDAQSTLFGEKPTNAEMLHKNYPNILFFDSAWKLLDPSIWYTKLLTECLNISKSECEGHYTGELNYFECEKGGRVYKPIVKAGEYNPYRKMLSARASVSRSFKVLRYIEKITKNKVYLMQTVLTIPKKFSELLFDDPDGKEKYLKCINIFIKKFEFFLRPDKHKREKLQSGIWDNLHDWGSDKPFNPHEHPHLLYPNFLYSYADKKFTRFRPFYSKHQRKKIKELWRDSLVQGLDLNNTASIYGDHKDLIIQGELNVNHEYKKEKHEQLHLLKYARRSWLCDVGKYFMNC</sequence>
<protein>
    <submittedName>
        <fullName evidence="1">Uncharacterized protein</fullName>
    </submittedName>
</protein>
<organism evidence="1">
    <name type="scientific">marine sediment metagenome</name>
    <dbReference type="NCBI Taxonomy" id="412755"/>
    <lineage>
        <taxon>unclassified sequences</taxon>
        <taxon>metagenomes</taxon>
        <taxon>ecological metagenomes</taxon>
    </lineage>
</organism>
<evidence type="ECO:0000313" key="1">
    <source>
        <dbReference type="EMBL" id="GAI11082.1"/>
    </source>
</evidence>
<feature type="non-terminal residue" evidence="1">
    <location>
        <position position="1"/>
    </location>
</feature>
<gene>
    <name evidence="1" type="ORF">S06H3_08752</name>
</gene>
<dbReference type="EMBL" id="BARV01003742">
    <property type="protein sequence ID" value="GAI11082.1"/>
    <property type="molecule type" value="Genomic_DNA"/>
</dbReference>